<reference evidence="2 3" key="1">
    <citation type="submission" date="2016-11" db="EMBL/GenBank/DDBJ databases">
        <authorList>
            <person name="Jaros S."/>
            <person name="Januszkiewicz K."/>
            <person name="Wedrychowicz H."/>
        </authorList>
    </citation>
    <scope>NUCLEOTIDE SEQUENCE [LARGE SCALE GENOMIC DNA]</scope>
    <source>
        <strain evidence="2 3">DSM 9297</strain>
    </source>
</reference>
<organism evidence="2 3">
    <name type="scientific">Halobaculum gomorrense</name>
    <dbReference type="NCBI Taxonomy" id="43928"/>
    <lineage>
        <taxon>Archaea</taxon>
        <taxon>Methanobacteriati</taxon>
        <taxon>Methanobacteriota</taxon>
        <taxon>Stenosarchaea group</taxon>
        <taxon>Halobacteria</taxon>
        <taxon>Halobacteriales</taxon>
        <taxon>Haloferacaceae</taxon>
        <taxon>Halobaculum</taxon>
    </lineage>
</organism>
<name>A0A1M5MR29_9EURY</name>
<accession>A0A1M5MR29</accession>
<evidence type="ECO:0000313" key="2">
    <source>
        <dbReference type="EMBL" id="SHG79870.1"/>
    </source>
</evidence>
<dbReference type="InterPro" id="IPR011051">
    <property type="entry name" value="RmlC_Cupin_sf"/>
</dbReference>
<proteinExistence type="predicted"/>
<evidence type="ECO:0000313" key="3">
    <source>
        <dbReference type="Proteomes" id="UP000184357"/>
    </source>
</evidence>
<dbReference type="Proteomes" id="UP000184357">
    <property type="component" value="Unassembled WGS sequence"/>
</dbReference>
<feature type="domain" description="Cupin type-2" evidence="1">
    <location>
        <begin position="35"/>
        <end position="100"/>
    </location>
</feature>
<evidence type="ECO:0000259" key="1">
    <source>
        <dbReference type="Pfam" id="PF07883"/>
    </source>
</evidence>
<keyword evidence="3" id="KW-1185">Reference proteome</keyword>
<gene>
    <name evidence="2" type="ORF">SAMN05443636_1114</name>
</gene>
<dbReference type="Pfam" id="PF07883">
    <property type="entry name" value="Cupin_2"/>
    <property type="match status" value="1"/>
</dbReference>
<dbReference type="AlphaFoldDB" id="A0A1M5MR29"/>
<sequence length="111" mass="11364">MALELLADALDGLDPDEGAVETAELVVTDDVLVKLFALGPGAELDPHEHADSTNVFHVLDGEVTVVRDGEAGAVAAPGVVLHERGDVHGARNETDDVVAFTASLCPLPGSG</sequence>
<protein>
    <submittedName>
        <fullName evidence="2">Cupin domain protein</fullName>
    </submittedName>
</protein>
<dbReference type="OrthoDB" id="211197at2157"/>
<dbReference type="RefSeq" id="WP_073307387.1">
    <property type="nucleotide sequence ID" value="NZ_FQWV01000002.1"/>
</dbReference>
<dbReference type="InterPro" id="IPR013096">
    <property type="entry name" value="Cupin_2"/>
</dbReference>
<dbReference type="Gene3D" id="2.60.120.10">
    <property type="entry name" value="Jelly Rolls"/>
    <property type="match status" value="1"/>
</dbReference>
<dbReference type="EMBL" id="FQWV01000002">
    <property type="protein sequence ID" value="SHG79870.1"/>
    <property type="molecule type" value="Genomic_DNA"/>
</dbReference>
<dbReference type="SUPFAM" id="SSF51182">
    <property type="entry name" value="RmlC-like cupins"/>
    <property type="match status" value="1"/>
</dbReference>
<dbReference type="InterPro" id="IPR014710">
    <property type="entry name" value="RmlC-like_jellyroll"/>
</dbReference>